<evidence type="ECO:0000256" key="2">
    <source>
        <dbReference type="SAM" id="MobiDB-lite"/>
    </source>
</evidence>
<dbReference type="STRING" id="3983.A0A2C9VXP3"/>
<sequence length="356" mass="40467">MGTRKRSQVDNVFDSLVKLLKNQQEQLKTLVQERKFLEDHIKVQHKRWISEIRLYEDHITQMKEALLEKEMTCLLEAAKSNLMIGLKHRDASLHKLKLGQTEDELADIKACFEYFSRTLERNSKETESGKEEGRHCDLNSAGSKRLHSEIKRLNFEYEKLSSEKNSEVSALLKEKNFVWHQYNVLESNLTNKLKSNQAEIDQGNEKIAKLLASVELLCSSNIEKDEMIGRLQVKLAEVEGDRNNWREKFSQISQELESVRKSKCSQVTYAPKHGSTGAKASSQGAKSSGKKGSNIVVKKELSPRKAVHSLEAAAKGTRSLKRKVDEAVTILETPRLFSSAFKFPKLKQGTFSTSVS</sequence>
<comment type="caution">
    <text evidence="3">The sequence shown here is derived from an EMBL/GenBank/DDBJ whole genome shotgun (WGS) entry which is preliminary data.</text>
</comment>
<feature type="compositionally biased region" description="Low complexity" evidence="2">
    <location>
        <begin position="274"/>
        <end position="293"/>
    </location>
</feature>
<dbReference type="PANTHER" id="PTHR35992">
    <property type="entry name" value="CYTOMATRIX PROTEIN-LIKE PROTEIN"/>
    <property type="match status" value="1"/>
</dbReference>
<name>A0A2C9VXP3_MANES</name>
<organism evidence="3 4">
    <name type="scientific">Manihot esculenta</name>
    <name type="common">Cassava</name>
    <name type="synonym">Jatropha manihot</name>
    <dbReference type="NCBI Taxonomy" id="3983"/>
    <lineage>
        <taxon>Eukaryota</taxon>
        <taxon>Viridiplantae</taxon>
        <taxon>Streptophyta</taxon>
        <taxon>Embryophyta</taxon>
        <taxon>Tracheophyta</taxon>
        <taxon>Spermatophyta</taxon>
        <taxon>Magnoliopsida</taxon>
        <taxon>eudicotyledons</taxon>
        <taxon>Gunneridae</taxon>
        <taxon>Pentapetalae</taxon>
        <taxon>rosids</taxon>
        <taxon>fabids</taxon>
        <taxon>Malpighiales</taxon>
        <taxon>Euphorbiaceae</taxon>
        <taxon>Crotonoideae</taxon>
        <taxon>Manihoteae</taxon>
        <taxon>Manihot</taxon>
    </lineage>
</organism>
<proteinExistence type="predicted"/>
<dbReference type="OrthoDB" id="1921280at2759"/>
<accession>A0A2C9VXP3</accession>
<gene>
    <name evidence="3" type="ORF">MANES_05G147400v8</name>
</gene>
<feature type="coiled-coil region" evidence="1">
    <location>
        <begin position="13"/>
        <end position="40"/>
    </location>
</feature>
<keyword evidence="1" id="KW-0175">Coiled coil</keyword>
<dbReference type="AlphaFoldDB" id="A0A2C9VXP3"/>
<evidence type="ECO:0000313" key="4">
    <source>
        <dbReference type="Proteomes" id="UP000091857"/>
    </source>
</evidence>
<feature type="coiled-coil region" evidence="1">
    <location>
        <begin position="228"/>
        <end position="255"/>
    </location>
</feature>
<dbReference type="PANTHER" id="PTHR35992:SF1">
    <property type="entry name" value="CYTOMATRIX PROTEIN-LIKE PROTEIN"/>
    <property type="match status" value="1"/>
</dbReference>
<feature type="region of interest" description="Disordered" evidence="2">
    <location>
        <begin position="269"/>
        <end position="298"/>
    </location>
</feature>
<dbReference type="Proteomes" id="UP000091857">
    <property type="component" value="Chromosome 5"/>
</dbReference>
<evidence type="ECO:0000256" key="1">
    <source>
        <dbReference type="SAM" id="Coils"/>
    </source>
</evidence>
<keyword evidence="4" id="KW-1185">Reference proteome</keyword>
<evidence type="ECO:0000313" key="3">
    <source>
        <dbReference type="EMBL" id="OAY50581.1"/>
    </source>
</evidence>
<dbReference type="EMBL" id="CM004391">
    <property type="protein sequence ID" value="OAY50581.1"/>
    <property type="molecule type" value="Genomic_DNA"/>
</dbReference>
<reference evidence="4" key="1">
    <citation type="journal article" date="2016" name="Nat. Biotechnol.">
        <title>Sequencing wild and cultivated cassava and related species reveals extensive interspecific hybridization and genetic diversity.</title>
        <authorList>
            <person name="Bredeson J.V."/>
            <person name="Lyons J.B."/>
            <person name="Prochnik S.E."/>
            <person name="Wu G.A."/>
            <person name="Ha C.M."/>
            <person name="Edsinger-Gonzales E."/>
            <person name="Grimwood J."/>
            <person name="Schmutz J."/>
            <person name="Rabbi I.Y."/>
            <person name="Egesi C."/>
            <person name="Nauluvula P."/>
            <person name="Lebot V."/>
            <person name="Ndunguru J."/>
            <person name="Mkamilo G."/>
            <person name="Bart R.S."/>
            <person name="Setter T.L."/>
            <person name="Gleadow R.M."/>
            <person name="Kulakow P."/>
            <person name="Ferguson M.E."/>
            <person name="Rounsley S."/>
            <person name="Rokhsar D.S."/>
        </authorList>
    </citation>
    <scope>NUCLEOTIDE SEQUENCE [LARGE SCALE GENOMIC DNA]</scope>
    <source>
        <strain evidence="4">cv. AM560-2</strain>
    </source>
</reference>
<protein>
    <submittedName>
        <fullName evidence="3">Uncharacterized protein</fullName>
    </submittedName>
</protein>
<dbReference type="Gramene" id="Manes.05G147400.1.v8.1">
    <property type="protein sequence ID" value="Manes.05G147400.1.v8.1.CDS"/>
    <property type="gene ID" value="Manes.05G147400.v8.1"/>
</dbReference>